<evidence type="ECO:0000313" key="1">
    <source>
        <dbReference type="EMBL" id="KAF1764114.1"/>
    </source>
</evidence>
<accession>A0A6A5HBE1</accession>
<dbReference type="Proteomes" id="UP000483820">
    <property type="component" value="Chromosome II"/>
</dbReference>
<dbReference type="KEGG" id="crq:GCK72_004061"/>
<name>A0A6A5HBE1_CAERE</name>
<gene>
    <name evidence="1" type="ORF">GCK72_004061</name>
</gene>
<dbReference type="AlphaFoldDB" id="A0A6A5HBE1"/>
<protein>
    <recommendedName>
        <fullName evidence="3">DUF38 domain-containing protein</fullName>
    </recommendedName>
</protein>
<organism evidence="1 2">
    <name type="scientific">Caenorhabditis remanei</name>
    <name type="common">Caenorhabditis vulgaris</name>
    <dbReference type="NCBI Taxonomy" id="31234"/>
    <lineage>
        <taxon>Eukaryota</taxon>
        <taxon>Metazoa</taxon>
        <taxon>Ecdysozoa</taxon>
        <taxon>Nematoda</taxon>
        <taxon>Chromadorea</taxon>
        <taxon>Rhabditida</taxon>
        <taxon>Rhabditina</taxon>
        <taxon>Rhabditomorpha</taxon>
        <taxon>Rhabditoidea</taxon>
        <taxon>Rhabditidae</taxon>
        <taxon>Peloderinae</taxon>
        <taxon>Caenorhabditis</taxon>
    </lineage>
</organism>
<dbReference type="RefSeq" id="XP_053588628.1">
    <property type="nucleotide sequence ID" value="XM_053724434.1"/>
</dbReference>
<sequence length="187" mass="21978">MIDDLFIYHVPGDPIKCLESLESTSPYHINKLRGSVPFSLIQKCARASVRNLEITRMEGRKYLVPRLLTQPSLESTKVWHLHLEWCTDLGVGFARKYMELDANIRSSLNFGSMSRDTIGDFIERMGDLRIVDRTEVLVRFETNNPEKHMIMKRFERGEYSREHRFVMVVVSAEIQKSQYDEYVFNRL</sequence>
<comment type="caution">
    <text evidence="1">The sequence shown here is derived from an EMBL/GenBank/DDBJ whole genome shotgun (WGS) entry which is preliminary data.</text>
</comment>
<evidence type="ECO:0008006" key="3">
    <source>
        <dbReference type="Google" id="ProtNLM"/>
    </source>
</evidence>
<proteinExistence type="predicted"/>
<reference evidence="1 2" key="1">
    <citation type="submission" date="2019-12" db="EMBL/GenBank/DDBJ databases">
        <title>Chromosome-level assembly of the Caenorhabditis remanei genome.</title>
        <authorList>
            <person name="Teterina A.A."/>
            <person name="Willis J.H."/>
            <person name="Phillips P.C."/>
        </authorList>
    </citation>
    <scope>NUCLEOTIDE SEQUENCE [LARGE SCALE GENOMIC DNA]</scope>
    <source>
        <strain evidence="1 2">PX506</strain>
        <tissue evidence="1">Whole organism</tissue>
    </source>
</reference>
<dbReference type="EMBL" id="WUAV01000002">
    <property type="protein sequence ID" value="KAF1764114.1"/>
    <property type="molecule type" value="Genomic_DNA"/>
</dbReference>
<dbReference type="GeneID" id="78773791"/>
<evidence type="ECO:0000313" key="2">
    <source>
        <dbReference type="Proteomes" id="UP000483820"/>
    </source>
</evidence>
<dbReference type="CTD" id="78773791"/>